<dbReference type="GO" id="GO:0006520">
    <property type="term" value="P:amino acid metabolic process"/>
    <property type="evidence" value="ECO:0007669"/>
    <property type="project" value="InterPro"/>
</dbReference>
<dbReference type="PANTHER" id="PTHR46383:SF1">
    <property type="entry name" value="ASPARTATE AMINOTRANSFERASE"/>
    <property type="match status" value="1"/>
</dbReference>
<dbReference type="PATRIC" id="fig|172049.5.peg.1552"/>
<accession>A0A101EN01</accession>
<name>A0A101EN01_9EURY</name>
<evidence type="ECO:0000256" key="5">
    <source>
        <dbReference type="ARBA" id="ARBA00022679"/>
    </source>
</evidence>
<sequence length="345" mass="39102">MFKVYEFFNKISSLNPKIRLDAGQPDIKVDKRIIEEVINSLKRGETGYTKTPGLDELREKIAEIEGVEKENVIVGNGSKVLVASQILTAKRIGIISPHWQAYESTAKMFGKEVKIFKTSLEEGWEPRIESLNADLLILNYPNNPTGKILPREKLKELLEVAEDENVKVLADEIYSDISFKPFTPARELYENVVTIKGFSKLFAMTGFRLGYAIAQREEIKAMQKFLEATTTCVPIFVQRAGVKALEIREEVKKRAVEIYKERVKLASRILKGVFEFYEPDGAFYLFVKTGVNGVIFAENLLERGVSVFPGIAFGDYKDFIRISLVSSKLKEGLRIIKEARLCVSE</sequence>
<comment type="caution">
    <text evidence="9">The sequence shown here is derived from an EMBL/GenBank/DDBJ whole genome shotgun (WGS) entry which is preliminary data.</text>
</comment>
<dbReference type="InterPro" id="IPR050596">
    <property type="entry name" value="AspAT/PAT-like"/>
</dbReference>
<dbReference type="GO" id="GO:0030170">
    <property type="term" value="F:pyridoxal phosphate binding"/>
    <property type="evidence" value="ECO:0007669"/>
    <property type="project" value="InterPro"/>
</dbReference>
<dbReference type="RefSeq" id="WP_283217473.1">
    <property type="nucleotide sequence ID" value="NZ_LGFD01000011.1"/>
</dbReference>
<dbReference type="EMBL" id="LGFD01000011">
    <property type="protein sequence ID" value="KUK17940.1"/>
    <property type="molecule type" value="Genomic_DNA"/>
</dbReference>
<evidence type="ECO:0000259" key="8">
    <source>
        <dbReference type="Pfam" id="PF00155"/>
    </source>
</evidence>
<evidence type="ECO:0000313" key="9">
    <source>
        <dbReference type="EMBL" id="KUK17940.1"/>
    </source>
</evidence>
<dbReference type="PANTHER" id="PTHR46383">
    <property type="entry name" value="ASPARTATE AMINOTRANSFERASE"/>
    <property type="match status" value="1"/>
</dbReference>
<evidence type="ECO:0000256" key="2">
    <source>
        <dbReference type="ARBA" id="ARBA00007441"/>
    </source>
</evidence>
<dbReference type="InterPro" id="IPR004839">
    <property type="entry name" value="Aminotransferase_I/II_large"/>
</dbReference>
<reference evidence="10" key="1">
    <citation type="journal article" date="2015" name="MBio">
        <title>Genome-Resolved Metagenomic Analysis Reveals Roles for Candidate Phyla and Other Microbial Community Members in Biogeochemical Transformations in Oil Reservoirs.</title>
        <authorList>
            <person name="Hu P."/>
            <person name="Tom L."/>
            <person name="Singh A."/>
            <person name="Thomas B.C."/>
            <person name="Baker B.J."/>
            <person name="Piceno Y.M."/>
            <person name="Andersen G.L."/>
            <person name="Banfield J.F."/>
        </authorList>
    </citation>
    <scope>NUCLEOTIDE SEQUENCE [LARGE SCALE GENOMIC DNA]</scope>
</reference>
<dbReference type="InterPro" id="IPR015421">
    <property type="entry name" value="PyrdxlP-dep_Trfase_major"/>
</dbReference>
<dbReference type="SUPFAM" id="SSF53383">
    <property type="entry name" value="PLP-dependent transferases"/>
    <property type="match status" value="1"/>
</dbReference>
<dbReference type="CDD" id="cd00609">
    <property type="entry name" value="AAT_like"/>
    <property type="match status" value="1"/>
</dbReference>
<dbReference type="Proteomes" id="UP000053911">
    <property type="component" value="Unassembled WGS sequence"/>
</dbReference>
<evidence type="ECO:0000256" key="4">
    <source>
        <dbReference type="ARBA" id="ARBA00022576"/>
    </source>
</evidence>
<comment type="subunit">
    <text evidence="3">Homodimer.</text>
</comment>
<dbReference type="Gene3D" id="3.40.640.10">
    <property type="entry name" value="Type I PLP-dependent aspartate aminotransferase-like (Major domain)"/>
    <property type="match status" value="1"/>
</dbReference>
<dbReference type="InterPro" id="IPR004838">
    <property type="entry name" value="NHTrfase_class1_PyrdxlP-BS"/>
</dbReference>
<comment type="similarity">
    <text evidence="2 7">Belongs to the class-I pyridoxal-phosphate-dependent aminotransferase family.</text>
</comment>
<comment type="cofactor">
    <cofactor evidence="1 7">
        <name>pyridoxal 5'-phosphate</name>
        <dbReference type="ChEBI" id="CHEBI:597326"/>
    </cofactor>
</comment>
<dbReference type="PROSITE" id="PS00105">
    <property type="entry name" value="AA_TRANSFER_CLASS_1"/>
    <property type="match status" value="1"/>
</dbReference>
<keyword evidence="5 7" id="KW-0808">Transferase</keyword>
<keyword evidence="4 7" id="KW-0032">Aminotransferase</keyword>
<dbReference type="InterPro" id="IPR015424">
    <property type="entry name" value="PyrdxlP-dep_Trfase"/>
</dbReference>
<dbReference type="Pfam" id="PF00155">
    <property type="entry name" value="Aminotran_1_2"/>
    <property type="match status" value="1"/>
</dbReference>
<gene>
    <name evidence="9" type="ORF">XD54_0775</name>
</gene>
<keyword evidence="6" id="KW-0663">Pyridoxal phosphate</keyword>
<evidence type="ECO:0000313" key="10">
    <source>
        <dbReference type="Proteomes" id="UP000053911"/>
    </source>
</evidence>
<dbReference type="GO" id="GO:0008483">
    <property type="term" value="F:transaminase activity"/>
    <property type="evidence" value="ECO:0007669"/>
    <property type="project" value="UniProtKB-KW"/>
</dbReference>
<proteinExistence type="inferred from homology"/>
<evidence type="ECO:0000256" key="6">
    <source>
        <dbReference type="ARBA" id="ARBA00022898"/>
    </source>
</evidence>
<evidence type="ECO:0000256" key="7">
    <source>
        <dbReference type="RuleBase" id="RU000481"/>
    </source>
</evidence>
<evidence type="ECO:0000256" key="3">
    <source>
        <dbReference type="ARBA" id="ARBA00011738"/>
    </source>
</evidence>
<evidence type="ECO:0000256" key="1">
    <source>
        <dbReference type="ARBA" id="ARBA00001933"/>
    </source>
</evidence>
<dbReference type="AlphaFoldDB" id="A0A101EN01"/>
<protein>
    <recommendedName>
        <fullName evidence="7">Aminotransferase</fullName>
        <ecNumber evidence="7">2.6.1.-</ecNumber>
    </recommendedName>
</protein>
<dbReference type="EC" id="2.6.1.-" evidence="7"/>
<feature type="domain" description="Aminotransferase class I/classII large" evidence="8">
    <location>
        <begin position="16"/>
        <end position="326"/>
    </location>
</feature>
<organism evidence="9 10">
    <name type="scientific">Thermococcus sibiricus</name>
    <dbReference type="NCBI Taxonomy" id="172049"/>
    <lineage>
        <taxon>Archaea</taxon>
        <taxon>Methanobacteriati</taxon>
        <taxon>Methanobacteriota</taxon>
        <taxon>Thermococci</taxon>
        <taxon>Thermococcales</taxon>
        <taxon>Thermococcaceae</taxon>
        <taxon>Thermococcus</taxon>
    </lineage>
</organism>